<evidence type="ECO:0000313" key="3">
    <source>
        <dbReference type="EMBL" id="KAG8186150.1"/>
    </source>
</evidence>
<reference evidence="3 4" key="1">
    <citation type="journal article" date="2022" name="Nat. Ecol. Evol.">
        <title>A masculinizing supergene underlies an exaggerated male reproductive morph in a spider.</title>
        <authorList>
            <person name="Hendrickx F."/>
            <person name="De Corte Z."/>
            <person name="Sonet G."/>
            <person name="Van Belleghem S.M."/>
            <person name="Kostlbacher S."/>
            <person name="Vangestel C."/>
        </authorList>
    </citation>
    <scope>NUCLEOTIDE SEQUENCE [LARGE SCALE GENOMIC DNA]</scope>
    <source>
        <strain evidence="3">W744_W776</strain>
    </source>
</reference>
<organism evidence="3 4">
    <name type="scientific">Oedothorax gibbosus</name>
    <dbReference type="NCBI Taxonomy" id="931172"/>
    <lineage>
        <taxon>Eukaryota</taxon>
        <taxon>Metazoa</taxon>
        <taxon>Ecdysozoa</taxon>
        <taxon>Arthropoda</taxon>
        <taxon>Chelicerata</taxon>
        <taxon>Arachnida</taxon>
        <taxon>Araneae</taxon>
        <taxon>Araneomorphae</taxon>
        <taxon>Entelegynae</taxon>
        <taxon>Araneoidea</taxon>
        <taxon>Linyphiidae</taxon>
        <taxon>Erigoninae</taxon>
        <taxon>Oedothorax</taxon>
    </lineage>
</organism>
<feature type="region of interest" description="Disordered" evidence="1">
    <location>
        <begin position="402"/>
        <end position="435"/>
    </location>
</feature>
<evidence type="ECO:0000259" key="2">
    <source>
        <dbReference type="PROSITE" id="PS51053"/>
    </source>
</evidence>
<accession>A0AAV6UNX4</accession>
<feature type="compositionally biased region" description="Low complexity" evidence="1">
    <location>
        <begin position="216"/>
        <end position="226"/>
    </location>
</feature>
<sequence>MKRGREGIFWMIAMKVKKNYFQITAEALVSLRPRRVILSAFLGYFSADRVYFHSCNSRCPLVIPALWDIRLVNWSSNSRIDIKPPVTPTCSLHQRSPLHAHAPTDFSFCKCGVVCSKMTLVLAFGGDQIANNNLFLRSGSNQNSSMPCVFDNDAFEGDFESALMRDWASEISDYEMSTGDTSIKAPSDTNDMKRKSPVDNDESPVSKKLRLEDEVVPSMPSESSPTSDEDHRSSISSSFLESTMDTHSASASSSSSSSSEGEVSQEADEDDYIPRRRGIQMWNSRQRWKDERKKVMKMSVTKLSEIEDPELCLVKSVLINNTIKRLHGDIRNERQAKLRHRQQRMDFFAERYSPLASSDDDFTRHEAPETTKHTSDFYDDNSCDEIFGISEDFLRVTIPDRRVSSPIPSADSSDRRTDTTNVDRGTPMDCATSTTSSPVTTASVMSCYSNSPLLTCDTAVYCSSPSQTLTTPAFPTSPIRRPTPMTGLGQCATQYRTNSRDIGDVSFPPRVPILDSVVYHSLLASLESS</sequence>
<protein>
    <recommendedName>
        <fullName evidence="2">SERTA domain-containing protein</fullName>
    </recommendedName>
</protein>
<comment type="caution">
    <text evidence="3">The sequence shown here is derived from an EMBL/GenBank/DDBJ whole genome shotgun (WGS) entry which is preliminary data.</text>
</comment>
<evidence type="ECO:0000256" key="1">
    <source>
        <dbReference type="SAM" id="MobiDB-lite"/>
    </source>
</evidence>
<dbReference type="Proteomes" id="UP000827092">
    <property type="component" value="Unassembled WGS sequence"/>
</dbReference>
<evidence type="ECO:0000313" key="4">
    <source>
        <dbReference type="Proteomes" id="UP000827092"/>
    </source>
</evidence>
<feature type="compositionally biased region" description="Low complexity" evidence="1">
    <location>
        <begin position="248"/>
        <end position="259"/>
    </location>
</feature>
<feature type="region of interest" description="Disordered" evidence="1">
    <location>
        <begin position="176"/>
        <end position="278"/>
    </location>
</feature>
<gene>
    <name evidence="3" type="ORF">JTE90_022738</name>
</gene>
<dbReference type="AlphaFoldDB" id="A0AAV6UNX4"/>
<dbReference type="InterPro" id="IPR009263">
    <property type="entry name" value="SERTA_dom"/>
</dbReference>
<dbReference type="EMBL" id="JAFNEN010000311">
    <property type="protein sequence ID" value="KAG8186150.1"/>
    <property type="molecule type" value="Genomic_DNA"/>
</dbReference>
<keyword evidence="4" id="KW-1185">Reference proteome</keyword>
<proteinExistence type="predicted"/>
<dbReference type="Pfam" id="PF06031">
    <property type="entry name" value="SERTA"/>
    <property type="match status" value="1"/>
</dbReference>
<name>A0AAV6UNX4_9ARAC</name>
<feature type="domain" description="SERTA" evidence="2">
    <location>
        <begin position="288"/>
        <end position="334"/>
    </location>
</feature>
<dbReference type="PROSITE" id="PS51053">
    <property type="entry name" value="SERTA"/>
    <property type="match status" value="1"/>
</dbReference>